<sequence>MIKSVIIINFQVNHVGHDIGTRYNLINYLVQRLGDIINFADGSPVVFNIHKYFSYDIYCSVSQIIIDNIFYFYVIRQIIFYVHTVITQLLNSVYI</sequence>
<organism evidence="1">
    <name type="scientific">bioreactor metagenome</name>
    <dbReference type="NCBI Taxonomy" id="1076179"/>
    <lineage>
        <taxon>unclassified sequences</taxon>
        <taxon>metagenomes</taxon>
        <taxon>ecological metagenomes</taxon>
    </lineage>
</organism>
<comment type="caution">
    <text evidence="1">The sequence shown here is derived from an EMBL/GenBank/DDBJ whole genome shotgun (WGS) entry which is preliminary data.</text>
</comment>
<proteinExistence type="predicted"/>
<protein>
    <submittedName>
        <fullName evidence="1">Uncharacterized protein</fullName>
    </submittedName>
</protein>
<evidence type="ECO:0000313" key="1">
    <source>
        <dbReference type="EMBL" id="MPN64166.1"/>
    </source>
</evidence>
<name>A0A645JL82_9ZZZZ</name>
<dbReference type="EMBL" id="VSSQ01144651">
    <property type="protein sequence ID" value="MPN64166.1"/>
    <property type="molecule type" value="Genomic_DNA"/>
</dbReference>
<dbReference type="AlphaFoldDB" id="A0A645JL82"/>
<gene>
    <name evidence="1" type="ORF">SDC9_211937</name>
</gene>
<reference evidence="1" key="1">
    <citation type="submission" date="2019-08" db="EMBL/GenBank/DDBJ databases">
        <authorList>
            <person name="Kucharzyk K."/>
            <person name="Murdoch R.W."/>
            <person name="Higgins S."/>
            <person name="Loffler F."/>
        </authorList>
    </citation>
    <scope>NUCLEOTIDE SEQUENCE</scope>
</reference>
<accession>A0A645JL82</accession>